<keyword evidence="3" id="KW-1185">Reference proteome</keyword>
<gene>
    <name evidence="2" type="ORF">BGE01nite_37380</name>
</gene>
<evidence type="ECO:0000313" key="3">
    <source>
        <dbReference type="Proteomes" id="UP000321577"/>
    </source>
</evidence>
<dbReference type="Pfam" id="PF01494">
    <property type="entry name" value="FAD_binding_3"/>
    <property type="match status" value="1"/>
</dbReference>
<protein>
    <recommendedName>
        <fullName evidence="1">FAD-binding domain-containing protein</fullName>
    </recommendedName>
</protein>
<dbReference type="Gene3D" id="3.50.50.60">
    <property type="entry name" value="FAD/NAD(P)-binding domain"/>
    <property type="match status" value="1"/>
</dbReference>
<dbReference type="PANTHER" id="PTHR43876">
    <property type="entry name" value="UBIQUINONE BIOSYNTHESIS MONOOXYGENASE COQ6, MITOCHONDRIAL"/>
    <property type="match status" value="1"/>
</dbReference>
<organism evidence="2 3">
    <name type="scientific">Brevifollis gellanilyticus</name>
    <dbReference type="NCBI Taxonomy" id="748831"/>
    <lineage>
        <taxon>Bacteria</taxon>
        <taxon>Pseudomonadati</taxon>
        <taxon>Verrucomicrobiota</taxon>
        <taxon>Verrucomicrobiia</taxon>
        <taxon>Verrucomicrobiales</taxon>
        <taxon>Verrucomicrobiaceae</taxon>
    </lineage>
</organism>
<dbReference type="InterPro" id="IPR002938">
    <property type="entry name" value="FAD-bd"/>
</dbReference>
<evidence type="ECO:0000313" key="2">
    <source>
        <dbReference type="EMBL" id="GEP44447.1"/>
    </source>
</evidence>
<dbReference type="AlphaFoldDB" id="A0A512MCJ4"/>
<dbReference type="PANTHER" id="PTHR43876:SF7">
    <property type="entry name" value="UBIQUINONE BIOSYNTHESIS MONOOXYGENASE COQ6, MITOCHONDRIAL"/>
    <property type="match status" value="1"/>
</dbReference>
<dbReference type="InterPro" id="IPR036188">
    <property type="entry name" value="FAD/NAD-bd_sf"/>
</dbReference>
<accession>A0A512MCJ4</accession>
<dbReference type="GO" id="GO:0071949">
    <property type="term" value="F:FAD binding"/>
    <property type="evidence" value="ECO:0007669"/>
    <property type="project" value="InterPro"/>
</dbReference>
<dbReference type="PRINTS" id="PR00420">
    <property type="entry name" value="RNGMNOXGNASE"/>
</dbReference>
<evidence type="ECO:0000259" key="1">
    <source>
        <dbReference type="Pfam" id="PF01494"/>
    </source>
</evidence>
<comment type="caution">
    <text evidence="2">The sequence shown here is derived from an EMBL/GenBank/DDBJ whole genome shotgun (WGS) entry which is preliminary data.</text>
</comment>
<dbReference type="Proteomes" id="UP000321577">
    <property type="component" value="Unassembled WGS sequence"/>
</dbReference>
<dbReference type="EMBL" id="BKAG01000030">
    <property type="protein sequence ID" value="GEP44447.1"/>
    <property type="molecule type" value="Genomic_DNA"/>
</dbReference>
<dbReference type="InterPro" id="IPR051205">
    <property type="entry name" value="UbiH/COQ6_monooxygenase"/>
</dbReference>
<sequence length="174" mass="19282">MPLPAGKLRIGFQVANSTELSAYRDPAKLGNEIRKRFPGFPRTDLTIHEGHYYKLARQLAHKFVTPGAAVVGDAAHTVHPTGGQGMNMGFVDAEHLAAALEKARADPAAAERHLAAYHYERRKQVLSIQRRTHLLGVIGEWAPNWITITTMALSAFNKAGPMKRRFGELFMNVE</sequence>
<name>A0A512MCJ4_9BACT</name>
<reference evidence="2 3" key="1">
    <citation type="submission" date="2019-07" db="EMBL/GenBank/DDBJ databases">
        <title>Whole genome shotgun sequence of Brevifollis gellanilyticus NBRC 108608.</title>
        <authorList>
            <person name="Hosoyama A."/>
            <person name="Uohara A."/>
            <person name="Ohji S."/>
            <person name="Ichikawa N."/>
        </authorList>
    </citation>
    <scope>NUCLEOTIDE SEQUENCE [LARGE SCALE GENOMIC DNA]</scope>
    <source>
        <strain evidence="2 3">NBRC 108608</strain>
    </source>
</reference>
<dbReference type="SUPFAM" id="SSF51905">
    <property type="entry name" value="FAD/NAD(P)-binding domain"/>
    <property type="match status" value="1"/>
</dbReference>
<feature type="domain" description="FAD-binding" evidence="1">
    <location>
        <begin position="39"/>
        <end position="126"/>
    </location>
</feature>
<proteinExistence type="predicted"/>